<dbReference type="PANTHER" id="PTHR38596:SF1">
    <property type="entry name" value="UPF0114 PROTEIN YQHA"/>
    <property type="match status" value="1"/>
</dbReference>
<dbReference type="Proteomes" id="UP000029264">
    <property type="component" value="Unassembled WGS sequence"/>
</dbReference>
<dbReference type="InterPro" id="IPR020761">
    <property type="entry name" value="UPF0114_bac"/>
</dbReference>
<evidence type="ECO:0000256" key="3">
    <source>
        <dbReference type="ARBA" id="ARBA00022475"/>
    </source>
</evidence>
<dbReference type="NCBIfam" id="TIGR00645">
    <property type="entry name" value="HI0507"/>
    <property type="match status" value="1"/>
</dbReference>
<evidence type="ECO:0000313" key="8">
    <source>
        <dbReference type="EMBL" id="KFZ38208.1"/>
    </source>
</evidence>
<comment type="caution">
    <text evidence="8">The sequence shown here is derived from an EMBL/GenBank/DDBJ whole genome shotgun (WGS) entry which is preliminary data.</text>
</comment>
<keyword evidence="9" id="KW-1185">Reference proteome</keyword>
<evidence type="ECO:0000256" key="4">
    <source>
        <dbReference type="ARBA" id="ARBA00022692"/>
    </source>
</evidence>
<comment type="subcellular location">
    <subcellularLocation>
        <location evidence="1 7">Cell membrane</location>
        <topology evidence="1 7">Multi-pass membrane protein</topology>
    </subcellularLocation>
</comment>
<keyword evidence="4 7" id="KW-0812">Transmembrane</keyword>
<keyword evidence="5 7" id="KW-1133">Transmembrane helix</keyword>
<dbReference type="PANTHER" id="PTHR38596">
    <property type="entry name" value="UPF0114 PROTEIN YQHA"/>
    <property type="match status" value="1"/>
</dbReference>
<gene>
    <name evidence="8" type="ORF">HR45_06840</name>
</gene>
<sequence length="171" mass="18617">MNMSKLETTLEHLLFRARWMLAPFFFGLMIAVVALLIKFCKELYNLMAGVITGSLENPIISILTLVDSALLASLLLIIAFSGYENFVSKMAIGDHEDRPGWMGKVSFSDLKLKLIGAIVAISAVELLKSFIESDSLSNAALGWKVGIHLTFVVSGVLFALTDAIADRGGKH</sequence>
<evidence type="ECO:0000313" key="9">
    <source>
        <dbReference type="Proteomes" id="UP000029264"/>
    </source>
</evidence>
<dbReference type="GO" id="GO:0005886">
    <property type="term" value="C:plasma membrane"/>
    <property type="evidence" value="ECO:0007669"/>
    <property type="project" value="UniProtKB-SubCell"/>
</dbReference>
<feature type="transmembrane region" description="Helical" evidence="7">
    <location>
        <begin position="59"/>
        <end position="80"/>
    </location>
</feature>
<dbReference type="Pfam" id="PF03350">
    <property type="entry name" value="UPF0114"/>
    <property type="match status" value="1"/>
</dbReference>
<evidence type="ECO:0000256" key="6">
    <source>
        <dbReference type="ARBA" id="ARBA00023136"/>
    </source>
</evidence>
<accession>A0A094LSP5</accession>
<evidence type="ECO:0000256" key="7">
    <source>
        <dbReference type="HAMAP-Rule" id="MF_00143"/>
    </source>
</evidence>
<dbReference type="eggNOG" id="COG2862">
    <property type="taxonomic scope" value="Bacteria"/>
</dbReference>
<evidence type="ECO:0000256" key="5">
    <source>
        <dbReference type="ARBA" id="ARBA00022989"/>
    </source>
</evidence>
<organism evidence="8 9">
    <name type="scientific">Shewanella mangrovi</name>
    <dbReference type="NCBI Taxonomy" id="1515746"/>
    <lineage>
        <taxon>Bacteria</taxon>
        <taxon>Pseudomonadati</taxon>
        <taxon>Pseudomonadota</taxon>
        <taxon>Gammaproteobacteria</taxon>
        <taxon>Alteromonadales</taxon>
        <taxon>Shewanellaceae</taxon>
        <taxon>Shewanella</taxon>
    </lineage>
</organism>
<feature type="transmembrane region" description="Helical" evidence="7">
    <location>
        <begin position="143"/>
        <end position="165"/>
    </location>
</feature>
<comment type="similarity">
    <text evidence="2 7">Belongs to the UPF0114 family.</text>
</comment>
<dbReference type="InterPro" id="IPR005134">
    <property type="entry name" value="UPF0114"/>
</dbReference>
<proteinExistence type="inferred from homology"/>
<dbReference type="HAMAP" id="MF_00143">
    <property type="entry name" value="UPF0114"/>
    <property type="match status" value="1"/>
</dbReference>
<keyword evidence="3 7" id="KW-1003">Cell membrane</keyword>
<dbReference type="EMBL" id="JPEO01000003">
    <property type="protein sequence ID" value="KFZ38208.1"/>
    <property type="molecule type" value="Genomic_DNA"/>
</dbReference>
<dbReference type="AlphaFoldDB" id="A0A094LSP5"/>
<evidence type="ECO:0000256" key="2">
    <source>
        <dbReference type="ARBA" id="ARBA00005774"/>
    </source>
</evidence>
<feature type="transmembrane region" description="Helical" evidence="7">
    <location>
        <begin position="21"/>
        <end position="39"/>
    </location>
</feature>
<name>A0A094LSP5_9GAMM</name>
<reference evidence="8 9" key="1">
    <citation type="submission" date="2014-06" db="EMBL/GenBank/DDBJ databases">
        <title>Shewanella sp. YQH10.</title>
        <authorList>
            <person name="Liu Y."/>
            <person name="Zeng R."/>
        </authorList>
    </citation>
    <scope>NUCLEOTIDE SEQUENCE [LARGE SCALE GENOMIC DNA]</scope>
    <source>
        <strain evidence="8 9">YQH10</strain>
    </source>
</reference>
<evidence type="ECO:0000256" key="1">
    <source>
        <dbReference type="ARBA" id="ARBA00004651"/>
    </source>
</evidence>
<protein>
    <recommendedName>
        <fullName evidence="7">UPF0114 protein HR45_06840</fullName>
    </recommendedName>
</protein>
<keyword evidence="6 7" id="KW-0472">Membrane</keyword>